<dbReference type="EMBL" id="LC440555">
    <property type="protein sequence ID" value="BBH84751.1"/>
    <property type="molecule type" value="Genomic_DNA"/>
</dbReference>
<feature type="compositionally biased region" description="Polar residues" evidence="1">
    <location>
        <begin position="161"/>
        <end position="170"/>
    </location>
</feature>
<evidence type="ECO:0000313" key="2">
    <source>
        <dbReference type="EMBL" id="BBH84751.1"/>
    </source>
</evidence>
<accession>A0A455SD59</accession>
<feature type="region of interest" description="Disordered" evidence="1">
    <location>
        <begin position="69"/>
        <end position="170"/>
    </location>
</feature>
<organismHost>
    <name type="scientific">Homo sapiens</name>
    <name type="common">Human</name>
    <dbReference type="NCBI Taxonomy" id="9606"/>
</organismHost>
<sequence length="170" mass="18535">MPKTRRQRTRRARRNRPPTPWPISQDLDRASYMDTPSTCLAIVYRPIGVPSQVVYVPPAYIDMPSWPPVQSTNSPGTPSMDALSALLSNTLSLASPPSPPREPQGPSRSLPLPPLLSPPRFHLPSFNQCESTPPTEMDAWNQPSEISSPPSPSPNLASVPKTSTPPGEKP</sequence>
<reference evidence="2" key="1">
    <citation type="submission" date="2018-12" db="EMBL/GenBank/DDBJ databases">
        <title>Complete genomic sequence of HTLV-2.</title>
        <authorList>
            <person name="Kuramitsu M."/>
            <person name="Okuma K."/>
            <person name="Tezuka K."/>
            <person name="Sagara Y."/>
            <person name="Nakamura H."/>
            <person name="Hamaguchi H."/>
        </authorList>
    </citation>
    <scope>NUCLEOTIDE SEQUENCE</scope>
    <source>
        <strain evidence="2">NIID18001</strain>
    </source>
</reference>
<gene>
    <name evidence="2" type="primary">rex</name>
</gene>
<proteinExistence type="predicted"/>
<evidence type="ECO:0000256" key="1">
    <source>
        <dbReference type="SAM" id="MobiDB-lite"/>
    </source>
</evidence>
<feature type="compositionally biased region" description="Low complexity" evidence="1">
    <location>
        <begin position="82"/>
        <end position="95"/>
    </location>
</feature>
<organism evidence="2">
    <name type="scientific">Human T-cell leukemia virus 2</name>
    <name type="common">HTLV-2</name>
    <dbReference type="NCBI Taxonomy" id="11909"/>
    <lineage>
        <taxon>Viruses</taxon>
        <taxon>Riboviria</taxon>
        <taxon>Pararnavirae</taxon>
        <taxon>Artverviricota</taxon>
        <taxon>Revtraviricetes</taxon>
        <taxon>Ortervirales</taxon>
        <taxon>Retroviridae</taxon>
        <taxon>Orthoretrovirinae</taxon>
        <taxon>Deltaretrovirus</taxon>
        <taxon>Deltaretrovirus priTlym2</taxon>
        <taxon>Primate T-lymphotropic virus 2</taxon>
    </lineage>
</organism>
<feature type="region of interest" description="Disordered" evidence="1">
    <location>
        <begin position="1"/>
        <end position="27"/>
    </location>
</feature>
<protein>
    <submittedName>
        <fullName evidence="2">Rex protein</fullName>
    </submittedName>
</protein>
<name>A0A455SD59_HTLV2</name>
<feature type="compositionally biased region" description="Basic residues" evidence="1">
    <location>
        <begin position="1"/>
        <end position="16"/>
    </location>
</feature>
<feature type="compositionally biased region" description="Low complexity" evidence="1">
    <location>
        <begin position="143"/>
        <end position="160"/>
    </location>
</feature>